<sequence length="550" mass="65104">MLKKTFKNYILEIVKDKYQKIDKNFLSKTREKINNFDRFLDVYSEDEAYKDKLNTFYLELSKMVLDEETISLNKINFIDIFIDILCINKGADKQEFSFDWALEILNKLNLIKDNIYKNININNLDGIQDEKVKIIVKGLYTLANPEDTDNINIYWDNISNIFITYLELGEMLKDDISEKYILKKLNIDEYIRKIRQNYESKINFKYIPASVLKITNYDYLDSDETNEEEIIGFKVVNEQYTKIKLIGYAGVGKTTTLEYVEYEDALKYEETGKIPVLINLITVDTWQSIEELICRKLQVDKDNEEIVNYLLKCEKINIYLDGINEINISSSKNKQEFLITIEDFFNKKENQNIKMIITDRDNDELSVLNDLDTFLIQGMNEDDIEMFIEGNSNPEKTEEVKRVIKNHPEMFDVFTHPFMLKNIITIIECGEKIPDDSSEIISIYLNSIIKREIYEKKDDYAKYIDGILKYLLTKITQSDEVNVNPPISHFKLIPIFYEYSDKEGIQDFNADRMLNLLIKLGILREVEFEKYTFADEQYFEKYYNDIINEI</sequence>
<organism evidence="2 3">
    <name type="scientific">Candidatus Coprosoma intestinipullorum</name>
    <dbReference type="NCBI Taxonomy" id="2840752"/>
    <lineage>
        <taxon>Bacteria</taxon>
        <taxon>Bacillati</taxon>
        <taxon>Bacillota</taxon>
        <taxon>Bacillota incertae sedis</taxon>
        <taxon>Candidatus Coprosoma</taxon>
    </lineage>
</organism>
<dbReference type="SUPFAM" id="SSF52540">
    <property type="entry name" value="P-loop containing nucleoside triphosphate hydrolases"/>
    <property type="match status" value="1"/>
</dbReference>
<evidence type="ECO:0000259" key="1">
    <source>
        <dbReference type="Pfam" id="PF05729"/>
    </source>
</evidence>
<dbReference type="Gene3D" id="3.40.50.300">
    <property type="entry name" value="P-loop containing nucleotide triphosphate hydrolases"/>
    <property type="match status" value="1"/>
</dbReference>
<dbReference type="EMBL" id="DVFV01000094">
    <property type="protein sequence ID" value="HIQ90979.1"/>
    <property type="molecule type" value="Genomic_DNA"/>
</dbReference>
<dbReference type="InterPro" id="IPR007111">
    <property type="entry name" value="NACHT_NTPase"/>
</dbReference>
<accession>A0A9D1CYU5</accession>
<reference evidence="2" key="1">
    <citation type="submission" date="2020-10" db="EMBL/GenBank/DDBJ databases">
        <authorList>
            <person name="Gilroy R."/>
        </authorList>
    </citation>
    <scope>NUCLEOTIDE SEQUENCE</scope>
    <source>
        <strain evidence="2">CHK147-3167</strain>
    </source>
</reference>
<dbReference type="InterPro" id="IPR027417">
    <property type="entry name" value="P-loop_NTPase"/>
</dbReference>
<dbReference type="Pfam" id="PF05729">
    <property type="entry name" value="NACHT"/>
    <property type="match status" value="1"/>
</dbReference>
<reference evidence="2" key="2">
    <citation type="journal article" date="2021" name="PeerJ">
        <title>Extensive microbial diversity within the chicken gut microbiome revealed by metagenomics and culture.</title>
        <authorList>
            <person name="Gilroy R."/>
            <person name="Ravi A."/>
            <person name="Getino M."/>
            <person name="Pursley I."/>
            <person name="Horton D.L."/>
            <person name="Alikhan N.F."/>
            <person name="Baker D."/>
            <person name="Gharbi K."/>
            <person name="Hall N."/>
            <person name="Watson M."/>
            <person name="Adriaenssens E.M."/>
            <person name="Foster-Nyarko E."/>
            <person name="Jarju S."/>
            <person name="Secka A."/>
            <person name="Antonio M."/>
            <person name="Oren A."/>
            <person name="Chaudhuri R.R."/>
            <person name="La Ragione R."/>
            <person name="Hildebrand F."/>
            <person name="Pallen M.J."/>
        </authorList>
    </citation>
    <scope>NUCLEOTIDE SEQUENCE</scope>
    <source>
        <strain evidence="2">CHK147-3167</strain>
    </source>
</reference>
<dbReference type="AlphaFoldDB" id="A0A9D1CYU5"/>
<protein>
    <recommendedName>
        <fullName evidence="1">NACHT domain-containing protein</fullName>
    </recommendedName>
</protein>
<feature type="domain" description="NACHT" evidence="1">
    <location>
        <begin position="245"/>
        <end position="388"/>
    </location>
</feature>
<evidence type="ECO:0000313" key="3">
    <source>
        <dbReference type="Proteomes" id="UP000886786"/>
    </source>
</evidence>
<dbReference type="Proteomes" id="UP000886786">
    <property type="component" value="Unassembled WGS sequence"/>
</dbReference>
<evidence type="ECO:0000313" key="2">
    <source>
        <dbReference type="EMBL" id="HIQ90979.1"/>
    </source>
</evidence>
<proteinExistence type="predicted"/>
<comment type="caution">
    <text evidence="2">The sequence shown here is derived from an EMBL/GenBank/DDBJ whole genome shotgun (WGS) entry which is preliminary data.</text>
</comment>
<gene>
    <name evidence="2" type="ORF">IAB27_05095</name>
</gene>
<name>A0A9D1CYU5_9FIRM</name>